<evidence type="ECO:0000313" key="2">
    <source>
        <dbReference type="Proteomes" id="UP001500979"/>
    </source>
</evidence>
<protein>
    <submittedName>
        <fullName evidence="1">Uncharacterized protein</fullName>
    </submittedName>
</protein>
<name>A0ABN3VH38_9PSEU</name>
<comment type="caution">
    <text evidence="1">The sequence shown here is derived from an EMBL/GenBank/DDBJ whole genome shotgun (WGS) entry which is preliminary data.</text>
</comment>
<proteinExistence type="predicted"/>
<reference evidence="1 2" key="1">
    <citation type="journal article" date="2019" name="Int. J. Syst. Evol. Microbiol.">
        <title>The Global Catalogue of Microorganisms (GCM) 10K type strain sequencing project: providing services to taxonomists for standard genome sequencing and annotation.</title>
        <authorList>
            <consortium name="The Broad Institute Genomics Platform"/>
            <consortium name="The Broad Institute Genome Sequencing Center for Infectious Disease"/>
            <person name="Wu L."/>
            <person name="Ma J."/>
        </authorList>
    </citation>
    <scope>NUCLEOTIDE SEQUENCE [LARGE SCALE GENOMIC DNA]</scope>
    <source>
        <strain evidence="1 2">JCM 9383</strain>
    </source>
</reference>
<evidence type="ECO:0000313" key="1">
    <source>
        <dbReference type="EMBL" id="GAA2803636.1"/>
    </source>
</evidence>
<dbReference type="Proteomes" id="UP001500979">
    <property type="component" value="Unassembled WGS sequence"/>
</dbReference>
<keyword evidence="2" id="KW-1185">Reference proteome</keyword>
<dbReference type="EMBL" id="BAAAUX010000018">
    <property type="protein sequence ID" value="GAA2803636.1"/>
    <property type="molecule type" value="Genomic_DNA"/>
</dbReference>
<sequence length="51" mass="5429">MAAVAAAMPEKNRNCRRLADRLRCGTPIMLASSPALPRPFHLLVRLAGGTG</sequence>
<gene>
    <name evidence="1" type="ORF">GCM10010470_43510</name>
</gene>
<organism evidence="1 2">
    <name type="scientific">Saccharopolyspora taberi</name>
    <dbReference type="NCBI Taxonomy" id="60895"/>
    <lineage>
        <taxon>Bacteria</taxon>
        <taxon>Bacillati</taxon>
        <taxon>Actinomycetota</taxon>
        <taxon>Actinomycetes</taxon>
        <taxon>Pseudonocardiales</taxon>
        <taxon>Pseudonocardiaceae</taxon>
        <taxon>Saccharopolyspora</taxon>
    </lineage>
</organism>
<accession>A0ABN3VH38</accession>